<feature type="domain" description="Glycosyltransferase 2-like" evidence="12">
    <location>
        <begin position="40"/>
        <end position="144"/>
    </location>
</feature>
<protein>
    <recommendedName>
        <fullName evidence="10">4,4'-diaponeurosporenoate glycosyltransferase</fullName>
    </recommendedName>
</protein>
<evidence type="ECO:0000259" key="12">
    <source>
        <dbReference type="Pfam" id="PF00535"/>
    </source>
</evidence>
<dbReference type="GO" id="GO:0005886">
    <property type="term" value="C:plasma membrane"/>
    <property type="evidence" value="ECO:0007669"/>
    <property type="project" value="UniProtKB-SubCell"/>
</dbReference>
<proteinExistence type="inferred from homology"/>
<evidence type="ECO:0000313" key="14">
    <source>
        <dbReference type="Proteomes" id="UP000199433"/>
    </source>
</evidence>
<evidence type="ECO:0000313" key="13">
    <source>
        <dbReference type="EMBL" id="SDK82881.1"/>
    </source>
</evidence>
<evidence type="ECO:0000256" key="11">
    <source>
        <dbReference type="SAM" id="Phobius"/>
    </source>
</evidence>
<evidence type="ECO:0000256" key="8">
    <source>
        <dbReference type="ARBA" id="ARBA00037904"/>
    </source>
</evidence>
<keyword evidence="5" id="KW-0125">Carotenoid biosynthesis</keyword>
<dbReference type="EMBL" id="FNFK01000071">
    <property type="protein sequence ID" value="SDK82881.1"/>
    <property type="molecule type" value="Genomic_DNA"/>
</dbReference>
<dbReference type="Proteomes" id="UP000199433">
    <property type="component" value="Unassembled WGS sequence"/>
</dbReference>
<dbReference type="InterPro" id="IPR029044">
    <property type="entry name" value="Nucleotide-diphossugar_trans"/>
</dbReference>
<dbReference type="Gene3D" id="3.90.550.10">
    <property type="entry name" value="Spore Coat Polysaccharide Biosynthesis Protein SpsA, Chain A"/>
    <property type="match status" value="1"/>
</dbReference>
<organism evidence="13 14">
    <name type="scientific">Alkalibacterium thalassium</name>
    <dbReference type="NCBI Taxonomy" id="426701"/>
    <lineage>
        <taxon>Bacteria</taxon>
        <taxon>Bacillati</taxon>
        <taxon>Bacillota</taxon>
        <taxon>Bacilli</taxon>
        <taxon>Lactobacillales</taxon>
        <taxon>Carnobacteriaceae</taxon>
        <taxon>Alkalibacterium</taxon>
    </lineage>
</organism>
<keyword evidence="3" id="KW-0328">Glycosyltransferase</keyword>
<comment type="similarity">
    <text evidence="9">Belongs to the glycosyltransferase 2 family. CrtQ subfamily.</text>
</comment>
<keyword evidence="11" id="KW-0812">Transmembrane</keyword>
<evidence type="ECO:0000256" key="4">
    <source>
        <dbReference type="ARBA" id="ARBA00022679"/>
    </source>
</evidence>
<gene>
    <name evidence="13" type="ORF">SAMN04488098_10715</name>
</gene>
<dbReference type="PANTHER" id="PTHR43646:SF2">
    <property type="entry name" value="GLYCOSYLTRANSFERASE 2-LIKE DOMAIN-CONTAINING PROTEIN"/>
    <property type="match status" value="1"/>
</dbReference>
<keyword evidence="14" id="KW-1185">Reference proteome</keyword>
<keyword evidence="11" id="KW-1133">Transmembrane helix</keyword>
<dbReference type="Pfam" id="PF00535">
    <property type="entry name" value="Glycos_transf_2"/>
    <property type="match status" value="1"/>
</dbReference>
<dbReference type="OrthoDB" id="9806525at2"/>
<feature type="transmembrane region" description="Helical" evidence="11">
    <location>
        <begin position="329"/>
        <end position="350"/>
    </location>
</feature>
<evidence type="ECO:0000256" key="5">
    <source>
        <dbReference type="ARBA" id="ARBA00022746"/>
    </source>
</evidence>
<keyword evidence="4 13" id="KW-0808">Transferase</keyword>
<keyword evidence="6 11" id="KW-0472">Membrane</keyword>
<dbReference type="AlphaFoldDB" id="A0A1G9F3E6"/>
<dbReference type="GO" id="GO:0016117">
    <property type="term" value="P:carotenoid biosynthetic process"/>
    <property type="evidence" value="ECO:0007669"/>
    <property type="project" value="UniProtKB-KW"/>
</dbReference>
<name>A0A1G9F3E6_9LACT</name>
<dbReference type="CDD" id="cd00761">
    <property type="entry name" value="Glyco_tranf_GTA_type"/>
    <property type="match status" value="1"/>
</dbReference>
<evidence type="ECO:0000256" key="9">
    <source>
        <dbReference type="ARBA" id="ARBA00038120"/>
    </source>
</evidence>
<dbReference type="SUPFAM" id="SSF53448">
    <property type="entry name" value="Nucleotide-diphospho-sugar transferases"/>
    <property type="match status" value="1"/>
</dbReference>
<dbReference type="GO" id="GO:0016757">
    <property type="term" value="F:glycosyltransferase activity"/>
    <property type="evidence" value="ECO:0007669"/>
    <property type="project" value="UniProtKB-KW"/>
</dbReference>
<evidence type="ECO:0000256" key="10">
    <source>
        <dbReference type="ARBA" id="ARBA00040345"/>
    </source>
</evidence>
<evidence type="ECO:0000256" key="2">
    <source>
        <dbReference type="ARBA" id="ARBA00022475"/>
    </source>
</evidence>
<dbReference type="STRING" id="426701.SAMN04488098_10715"/>
<evidence type="ECO:0000256" key="6">
    <source>
        <dbReference type="ARBA" id="ARBA00023136"/>
    </source>
</evidence>
<reference evidence="14" key="1">
    <citation type="submission" date="2016-10" db="EMBL/GenBank/DDBJ databases">
        <authorList>
            <person name="Varghese N."/>
            <person name="Submissions S."/>
        </authorList>
    </citation>
    <scope>NUCLEOTIDE SEQUENCE [LARGE SCALE GENOMIC DNA]</scope>
    <source>
        <strain evidence="14">DSM 19181</strain>
    </source>
</reference>
<evidence type="ECO:0000256" key="1">
    <source>
        <dbReference type="ARBA" id="ARBA00004236"/>
    </source>
</evidence>
<sequence>MSEGILAVLLSIGLMSGCFFLFKIPVIPLTKSDRKLPGLSIIIPARDEEKSLPNLLKSLNSQTYKALEVIVVDDESTDDTARIAAAHDAKVLSTEESELESGGKSAACWIGAEKAKGEWLLFLDADTYFVNDRALESVADQYLNQQDKGLLSIQPFHEIKKVYETASIVPNIMVMAGVNRYSLLGGHIEERGAFGPFLLTTRKQYEESGGHRTILDSHMDDIELAKRYKETGLPVNVFSGKKVVHFRMFPESFSQLVNGWTKSLIHGSEGTNPLVLLSIALWIAGICLSTTILIGTLVILGPAGILLPGLIYFFYCVQFRWLMNKVGQFPLWTAGFPVIYIIVFLFLYLFSVFKVKILKRVRWRNREIKF</sequence>
<dbReference type="RefSeq" id="WP_091268717.1">
    <property type="nucleotide sequence ID" value="NZ_FNFK01000071.1"/>
</dbReference>
<comment type="pathway">
    <text evidence="8">Carotenoid biosynthesis; staphyloxanthin biosynthesis; staphyloxanthin from farnesyl diphosphate: step 4/5.</text>
</comment>
<keyword evidence="2" id="KW-1003">Cell membrane</keyword>
<dbReference type="PANTHER" id="PTHR43646">
    <property type="entry name" value="GLYCOSYLTRANSFERASE"/>
    <property type="match status" value="1"/>
</dbReference>
<comment type="subcellular location">
    <subcellularLocation>
        <location evidence="1">Cell membrane</location>
    </subcellularLocation>
</comment>
<accession>A0A1G9F3E6</accession>
<comment type="function">
    <text evidence="7">Catalyzes the glycosylation of 4,4'-diaponeurosporenoate, i.e. the esterification of glucose at the C1'' position with the carboxyl group of 4,4'-diaponeurosporenic acid, to form glycosyl-4,4'-diaponeurosporenoate. This is a step in the biosynthesis of staphyloxanthin, an orange pigment present in most staphylococci strains.</text>
</comment>
<dbReference type="InterPro" id="IPR001173">
    <property type="entry name" value="Glyco_trans_2-like"/>
</dbReference>
<evidence type="ECO:0000256" key="3">
    <source>
        <dbReference type="ARBA" id="ARBA00022676"/>
    </source>
</evidence>
<evidence type="ECO:0000256" key="7">
    <source>
        <dbReference type="ARBA" id="ARBA00037281"/>
    </source>
</evidence>